<feature type="non-terminal residue" evidence="6">
    <location>
        <position position="191"/>
    </location>
</feature>
<dbReference type="Proteomes" id="UP001529510">
    <property type="component" value="Unassembled WGS sequence"/>
</dbReference>
<dbReference type="Pfam" id="PF25521">
    <property type="entry name" value="WHD_TANC1"/>
    <property type="match status" value="1"/>
</dbReference>
<sequence>LLPFPIISLDDFHDNKDITSDLSSYIQHRIDHSPDILSNIAINSKAEPANISKLSAHLVARSQGSYLYLKLTLDLFEKGHLVIKSSSYKVIPVSLSELYLLQCNMKFPSASAFERVLPLLNVALASLHPLTDEQLFRALNAGSMRGELEWEDFQQRMDALSCFLIGRRDRTRMEWLVWRADGESTDFLCEP</sequence>
<keyword evidence="1" id="KW-0597">Phosphoprotein</keyword>
<keyword evidence="7" id="KW-1185">Reference proteome</keyword>
<evidence type="ECO:0000313" key="7">
    <source>
        <dbReference type="Proteomes" id="UP001529510"/>
    </source>
</evidence>
<evidence type="ECO:0000256" key="3">
    <source>
        <dbReference type="ARBA" id="ARBA00023043"/>
    </source>
</evidence>
<keyword evidence="3" id="KW-0040">ANK repeat</keyword>
<accession>A0ABD0QWM2</accession>
<evidence type="ECO:0000259" key="5">
    <source>
        <dbReference type="Pfam" id="PF25521"/>
    </source>
</evidence>
<evidence type="ECO:0000259" key="4">
    <source>
        <dbReference type="Pfam" id="PF25520"/>
    </source>
</evidence>
<feature type="domain" description="TANC1/2-like AAA+ ATPase lid" evidence="4">
    <location>
        <begin position="9"/>
        <end position="104"/>
    </location>
</feature>
<comment type="caution">
    <text evidence="6">The sequence shown here is derived from an EMBL/GenBank/DDBJ whole genome shotgun (WGS) entry which is preliminary data.</text>
</comment>
<dbReference type="Pfam" id="PF25520">
    <property type="entry name" value="AAA_lid_TANC1"/>
    <property type="match status" value="1"/>
</dbReference>
<dbReference type="InterPro" id="IPR058018">
    <property type="entry name" value="AAA_lid_TANC1/2"/>
</dbReference>
<feature type="non-terminal residue" evidence="6">
    <location>
        <position position="1"/>
    </location>
</feature>
<keyword evidence="2" id="KW-0677">Repeat</keyword>
<feature type="domain" description="TANC1/2-like winged helix" evidence="5">
    <location>
        <begin position="106"/>
        <end position="190"/>
    </location>
</feature>
<evidence type="ECO:0000313" key="6">
    <source>
        <dbReference type="EMBL" id="KAL0190619.1"/>
    </source>
</evidence>
<name>A0ABD0QWM2_CIRMR</name>
<evidence type="ECO:0000256" key="2">
    <source>
        <dbReference type="ARBA" id="ARBA00022737"/>
    </source>
</evidence>
<gene>
    <name evidence="6" type="ORF">M9458_013317</name>
</gene>
<dbReference type="AlphaFoldDB" id="A0ABD0QWM2"/>
<proteinExistence type="predicted"/>
<protein>
    <submittedName>
        <fullName evidence="6">Uncharacterized protein</fullName>
    </submittedName>
</protein>
<evidence type="ECO:0000256" key="1">
    <source>
        <dbReference type="ARBA" id="ARBA00022553"/>
    </source>
</evidence>
<dbReference type="EMBL" id="JAMKFB020000006">
    <property type="protein sequence ID" value="KAL0190619.1"/>
    <property type="molecule type" value="Genomic_DNA"/>
</dbReference>
<organism evidence="6 7">
    <name type="scientific">Cirrhinus mrigala</name>
    <name type="common">Mrigala</name>
    <dbReference type="NCBI Taxonomy" id="683832"/>
    <lineage>
        <taxon>Eukaryota</taxon>
        <taxon>Metazoa</taxon>
        <taxon>Chordata</taxon>
        <taxon>Craniata</taxon>
        <taxon>Vertebrata</taxon>
        <taxon>Euteleostomi</taxon>
        <taxon>Actinopterygii</taxon>
        <taxon>Neopterygii</taxon>
        <taxon>Teleostei</taxon>
        <taxon>Ostariophysi</taxon>
        <taxon>Cypriniformes</taxon>
        <taxon>Cyprinidae</taxon>
        <taxon>Labeoninae</taxon>
        <taxon>Labeonini</taxon>
        <taxon>Cirrhinus</taxon>
    </lineage>
</organism>
<dbReference type="InterPro" id="IPR058056">
    <property type="entry name" value="WH_TANC1/2"/>
</dbReference>
<reference evidence="6 7" key="1">
    <citation type="submission" date="2024-05" db="EMBL/GenBank/DDBJ databases">
        <title>Genome sequencing and assembly of Indian major carp, Cirrhinus mrigala (Hamilton, 1822).</title>
        <authorList>
            <person name="Mohindra V."/>
            <person name="Chowdhury L.M."/>
            <person name="Lal K."/>
            <person name="Jena J.K."/>
        </authorList>
    </citation>
    <scope>NUCLEOTIDE SEQUENCE [LARGE SCALE GENOMIC DNA]</scope>
    <source>
        <strain evidence="6">CM1030</strain>
        <tissue evidence="6">Blood</tissue>
    </source>
</reference>